<dbReference type="SUPFAM" id="SSF55031">
    <property type="entry name" value="Bacterial exopeptidase dimerisation domain"/>
    <property type="match status" value="1"/>
</dbReference>
<evidence type="ECO:0000313" key="6">
    <source>
        <dbReference type="Proteomes" id="UP000606720"/>
    </source>
</evidence>
<accession>A0A923RTT6</accession>
<keyword evidence="6" id="KW-1185">Reference proteome</keyword>
<reference evidence="5" key="1">
    <citation type="submission" date="2020-08" db="EMBL/GenBank/DDBJ databases">
        <title>Genome public.</title>
        <authorList>
            <person name="Liu C."/>
            <person name="Sun Q."/>
        </authorList>
    </citation>
    <scope>NUCLEOTIDE SEQUENCE</scope>
    <source>
        <strain evidence="5">BX1005</strain>
    </source>
</reference>
<keyword evidence="3" id="KW-0464">Manganese</keyword>
<dbReference type="InterPro" id="IPR036264">
    <property type="entry name" value="Bact_exopeptidase_dim_dom"/>
</dbReference>
<dbReference type="InterPro" id="IPR017439">
    <property type="entry name" value="Amidohydrolase"/>
</dbReference>
<evidence type="ECO:0000256" key="2">
    <source>
        <dbReference type="ARBA" id="ARBA00022801"/>
    </source>
</evidence>
<dbReference type="AlphaFoldDB" id="A0A923RTT6"/>
<feature type="binding site" evidence="3">
    <location>
        <position position="102"/>
    </location>
    <ligand>
        <name>Mn(2+)</name>
        <dbReference type="ChEBI" id="CHEBI:29035"/>
        <label>2</label>
    </ligand>
</feature>
<dbReference type="PANTHER" id="PTHR11014">
    <property type="entry name" value="PEPTIDASE M20 FAMILY MEMBER"/>
    <property type="match status" value="1"/>
</dbReference>
<dbReference type="GO" id="GO:0016787">
    <property type="term" value="F:hydrolase activity"/>
    <property type="evidence" value="ECO:0007669"/>
    <property type="project" value="UniProtKB-KW"/>
</dbReference>
<dbReference type="SUPFAM" id="SSF53187">
    <property type="entry name" value="Zn-dependent exopeptidases"/>
    <property type="match status" value="1"/>
</dbReference>
<comment type="similarity">
    <text evidence="1">Belongs to the peptidase M20 family.</text>
</comment>
<keyword evidence="2" id="KW-0378">Hydrolase</keyword>
<dbReference type="EMBL" id="JACOPH010000005">
    <property type="protein sequence ID" value="MBC5714190.1"/>
    <property type="molecule type" value="Genomic_DNA"/>
</dbReference>
<sequence length="409" mass="44109">MNPEELLKEASNMQEELTKNRRYLHTHPETGFDLTETKAYVKRELTDMGYTPIDCGKAGLTALASGKKSGRVFLLRADMDALPIREEADVDFPSENGNMHACGHDMHTSMLLGAAKLLKQHEDEIHGTIKLMFQPAEEIFAGSKDMIDAGVLKNPDVDAALMIHVMAGLPMPSGTVIVCDGGISAPAADYFTIRIQGKGCHGSMPNNGIDPINAAAHIITALQEIHARELALSDEAVLTFGTIHGGAAENVIPDFVELGGTIRTYDEDVRSFLKKRMTEISQGIAATFRASAKVSFGTGCPTLKNDYELSSCISTYMTELLGKEKAFTAGALSALSGEKKAPKTAGSEDFAYISQEVPSIMLALAAGNPSEGYCFPQHHPKVKFDETALSYGTAIYAYAALRYLADHNV</sequence>
<evidence type="ECO:0000256" key="1">
    <source>
        <dbReference type="ARBA" id="ARBA00006153"/>
    </source>
</evidence>
<feature type="binding site" evidence="3">
    <location>
        <position position="138"/>
    </location>
    <ligand>
        <name>Mn(2+)</name>
        <dbReference type="ChEBI" id="CHEBI:29035"/>
        <label>2</label>
    </ligand>
</feature>
<name>A0A923RTT6_9FIRM</name>
<comment type="cofactor">
    <cofactor evidence="3">
        <name>Mn(2+)</name>
        <dbReference type="ChEBI" id="CHEBI:29035"/>
    </cofactor>
    <text evidence="3">The Mn(2+) ion enhances activity.</text>
</comment>
<dbReference type="InterPro" id="IPR011650">
    <property type="entry name" value="Peptidase_M20_dimer"/>
</dbReference>
<dbReference type="Pfam" id="PF01546">
    <property type="entry name" value="Peptidase_M20"/>
    <property type="match status" value="1"/>
</dbReference>
<dbReference type="Gene3D" id="3.40.630.10">
    <property type="entry name" value="Zn peptidases"/>
    <property type="match status" value="1"/>
</dbReference>
<evidence type="ECO:0000259" key="4">
    <source>
        <dbReference type="Pfam" id="PF07687"/>
    </source>
</evidence>
<dbReference type="CDD" id="cd03886">
    <property type="entry name" value="M20_Acy1"/>
    <property type="match status" value="1"/>
</dbReference>
<dbReference type="RefSeq" id="WP_186866926.1">
    <property type="nucleotide sequence ID" value="NZ_JACOPH010000005.1"/>
</dbReference>
<feature type="binding site" evidence="3">
    <location>
        <position position="378"/>
    </location>
    <ligand>
        <name>Mn(2+)</name>
        <dbReference type="ChEBI" id="CHEBI:29035"/>
        <label>2</label>
    </ligand>
</feature>
<dbReference type="Proteomes" id="UP000606720">
    <property type="component" value="Unassembled WGS sequence"/>
</dbReference>
<proteinExistence type="inferred from homology"/>
<dbReference type="InterPro" id="IPR002933">
    <property type="entry name" value="Peptidase_M20"/>
</dbReference>
<dbReference type="FunFam" id="3.30.70.360:FF:000014">
    <property type="entry name" value="N-acyl-L-amino acid amidohydrolase"/>
    <property type="match status" value="1"/>
</dbReference>
<protein>
    <submittedName>
        <fullName evidence="5">Amidohydrolase</fullName>
    </submittedName>
</protein>
<gene>
    <name evidence="5" type="ORF">H8S17_08215</name>
</gene>
<dbReference type="PIRSF" id="PIRSF005962">
    <property type="entry name" value="Pept_M20D_amidohydro"/>
    <property type="match status" value="1"/>
</dbReference>
<dbReference type="Gene3D" id="3.30.70.360">
    <property type="match status" value="1"/>
</dbReference>
<comment type="caution">
    <text evidence="5">The sequence shown here is derived from an EMBL/GenBank/DDBJ whole genome shotgun (WGS) entry which is preliminary data.</text>
</comment>
<feature type="domain" description="Peptidase M20 dimerisation" evidence="4">
    <location>
        <begin position="191"/>
        <end position="281"/>
    </location>
</feature>
<evidence type="ECO:0000313" key="5">
    <source>
        <dbReference type="EMBL" id="MBC5714190.1"/>
    </source>
</evidence>
<keyword evidence="3" id="KW-0479">Metal-binding</keyword>
<feature type="binding site" evidence="3">
    <location>
        <position position="164"/>
    </location>
    <ligand>
        <name>Mn(2+)</name>
        <dbReference type="ChEBI" id="CHEBI:29035"/>
        <label>2</label>
    </ligand>
</feature>
<dbReference type="GO" id="GO:0046872">
    <property type="term" value="F:metal ion binding"/>
    <property type="evidence" value="ECO:0007669"/>
    <property type="project" value="UniProtKB-KW"/>
</dbReference>
<dbReference type="PANTHER" id="PTHR11014:SF63">
    <property type="entry name" value="METALLOPEPTIDASE, PUTATIVE (AFU_ORTHOLOGUE AFUA_6G09600)-RELATED"/>
    <property type="match status" value="1"/>
</dbReference>
<dbReference type="Pfam" id="PF07687">
    <property type="entry name" value="M20_dimer"/>
    <property type="match status" value="1"/>
</dbReference>
<feature type="binding site" evidence="3">
    <location>
        <position position="104"/>
    </location>
    <ligand>
        <name>Mn(2+)</name>
        <dbReference type="ChEBI" id="CHEBI:29035"/>
        <label>2</label>
    </ligand>
</feature>
<organism evidence="5 6">
    <name type="scientific">Roseburia zhanii</name>
    <dbReference type="NCBI Taxonomy" id="2763064"/>
    <lineage>
        <taxon>Bacteria</taxon>
        <taxon>Bacillati</taxon>
        <taxon>Bacillota</taxon>
        <taxon>Clostridia</taxon>
        <taxon>Lachnospirales</taxon>
        <taxon>Lachnospiraceae</taxon>
        <taxon>Roseburia</taxon>
    </lineage>
</organism>
<dbReference type="NCBIfam" id="TIGR01891">
    <property type="entry name" value="amidohydrolases"/>
    <property type="match status" value="1"/>
</dbReference>
<evidence type="ECO:0000256" key="3">
    <source>
        <dbReference type="PIRSR" id="PIRSR005962-1"/>
    </source>
</evidence>